<dbReference type="SMART" id="SM00345">
    <property type="entry name" value="HTH_GNTR"/>
    <property type="match status" value="1"/>
</dbReference>
<dbReference type="InterPro" id="IPR011711">
    <property type="entry name" value="GntR_C"/>
</dbReference>
<sequence>MNDLARRPFATKSEWVYEQLRQRILAGSYKPDDRLRLTELAREFEMSEMPVREALRMLQRDGLIEMHSHRGASVANLSWARAAEIVSVRMHLEVLAMREAAPGHDKASLAELGKILDRMDRDLAAGSAARFSTGNREFHRRLYEPGTNAVLKEEIADLWDRVWRARAQSIFEVDRARMAAAQLEHRAILAALSQNDAEAAVTAASRHRDRTLQSWSNIVRTQARPVDAPE</sequence>
<dbReference type="PANTHER" id="PTHR43537:SF24">
    <property type="entry name" value="GLUCONATE OPERON TRANSCRIPTIONAL REPRESSOR"/>
    <property type="match status" value="1"/>
</dbReference>
<keyword evidence="1" id="KW-0805">Transcription regulation</keyword>
<accession>A0A5J6MG00</accession>
<dbReference type="KEGG" id="htq:FRZ44_13430"/>
<evidence type="ECO:0000256" key="3">
    <source>
        <dbReference type="ARBA" id="ARBA00023163"/>
    </source>
</evidence>
<dbReference type="SMART" id="SM00895">
    <property type="entry name" value="FCD"/>
    <property type="match status" value="1"/>
</dbReference>
<dbReference type="PANTHER" id="PTHR43537">
    <property type="entry name" value="TRANSCRIPTIONAL REGULATOR, GNTR FAMILY"/>
    <property type="match status" value="1"/>
</dbReference>
<organism evidence="5 6">
    <name type="scientific">Hypericibacter terrae</name>
    <dbReference type="NCBI Taxonomy" id="2602015"/>
    <lineage>
        <taxon>Bacteria</taxon>
        <taxon>Pseudomonadati</taxon>
        <taxon>Pseudomonadota</taxon>
        <taxon>Alphaproteobacteria</taxon>
        <taxon>Rhodospirillales</taxon>
        <taxon>Dongiaceae</taxon>
        <taxon>Hypericibacter</taxon>
    </lineage>
</organism>
<keyword evidence="2" id="KW-0238">DNA-binding</keyword>
<gene>
    <name evidence="5" type="ORF">FRZ44_13430</name>
</gene>
<dbReference type="PROSITE" id="PS50949">
    <property type="entry name" value="HTH_GNTR"/>
    <property type="match status" value="1"/>
</dbReference>
<dbReference type="Gene3D" id="1.10.10.10">
    <property type="entry name" value="Winged helix-like DNA-binding domain superfamily/Winged helix DNA-binding domain"/>
    <property type="match status" value="1"/>
</dbReference>
<dbReference type="Gene3D" id="1.20.120.530">
    <property type="entry name" value="GntR ligand-binding domain-like"/>
    <property type="match status" value="1"/>
</dbReference>
<evidence type="ECO:0000313" key="5">
    <source>
        <dbReference type="EMBL" id="QEX16051.1"/>
    </source>
</evidence>
<name>A0A5J6MG00_9PROT</name>
<dbReference type="InterPro" id="IPR008920">
    <property type="entry name" value="TF_FadR/GntR_C"/>
</dbReference>
<dbReference type="InterPro" id="IPR036390">
    <property type="entry name" value="WH_DNA-bd_sf"/>
</dbReference>
<feature type="domain" description="HTH gntR-type" evidence="4">
    <location>
        <begin position="10"/>
        <end position="77"/>
    </location>
</feature>
<dbReference type="GO" id="GO:0003677">
    <property type="term" value="F:DNA binding"/>
    <property type="evidence" value="ECO:0007669"/>
    <property type="project" value="UniProtKB-KW"/>
</dbReference>
<dbReference type="Proteomes" id="UP000326202">
    <property type="component" value="Chromosome"/>
</dbReference>
<evidence type="ECO:0000259" key="4">
    <source>
        <dbReference type="PROSITE" id="PS50949"/>
    </source>
</evidence>
<dbReference type="GO" id="GO:0003700">
    <property type="term" value="F:DNA-binding transcription factor activity"/>
    <property type="evidence" value="ECO:0007669"/>
    <property type="project" value="InterPro"/>
</dbReference>
<dbReference type="Pfam" id="PF07729">
    <property type="entry name" value="FCD"/>
    <property type="match status" value="1"/>
</dbReference>
<keyword evidence="3" id="KW-0804">Transcription</keyword>
<dbReference type="SUPFAM" id="SSF46785">
    <property type="entry name" value="Winged helix' DNA-binding domain"/>
    <property type="match status" value="1"/>
</dbReference>
<dbReference type="Pfam" id="PF00392">
    <property type="entry name" value="GntR"/>
    <property type="match status" value="1"/>
</dbReference>
<keyword evidence="6" id="KW-1185">Reference proteome</keyword>
<dbReference type="OrthoDB" id="9812290at2"/>
<dbReference type="InterPro" id="IPR036388">
    <property type="entry name" value="WH-like_DNA-bd_sf"/>
</dbReference>
<dbReference type="CDD" id="cd07377">
    <property type="entry name" value="WHTH_GntR"/>
    <property type="match status" value="1"/>
</dbReference>
<proteinExistence type="predicted"/>
<reference evidence="5 6" key="1">
    <citation type="submission" date="2019-08" db="EMBL/GenBank/DDBJ databases">
        <title>Hyperibacter terrae gen. nov., sp. nov. and Hyperibacter viscosus sp. nov., two new members in the family Rhodospirillaceae isolated from the rhizosphere of Hypericum perforatum.</title>
        <authorList>
            <person name="Noviana Z."/>
        </authorList>
    </citation>
    <scope>NUCLEOTIDE SEQUENCE [LARGE SCALE GENOMIC DNA]</scope>
    <source>
        <strain evidence="5 6">R5913</strain>
    </source>
</reference>
<dbReference type="SUPFAM" id="SSF48008">
    <property type="entry name" value="GntR ligand-binding domain-like"/>
    <property type="match status" value="1"/>
</dbReference>
<dbReference type="EMBL" id="CP042906">
    <property type="protein sequence ID" value="QEX16051.1"/>
    <property type="molecule type" value="Genomic_DNA"/>
</dbReference>
<dbReference type="AlphaFoldDB" id="A0A5J6MG00"/>
<dbReference type="RefSeq" id="WP_151176451.1">
    <property type="nucleotide sequence ID" value="NZ_CP042906.1"/>
</dbReference>
<evidence type="ECO:0000313" key="6">
    <source>
        <dbReference type="Proteomes" id="UP000326202"/>
    </source>
</evidence>
<evidence type="ECO:0000256" key="1">
    <source>
        <dbReference type="ARBA" id="ARBA00023015"/>
    </source>
</evidence>
<protein>
    <submittedName>
        <fullName evidence="5">GntR family transcriptional regulator</fullName>
    </submittedName>
</protein>
<dbReference type="InterPro" id="IPR000524">
    <property type="entry name" value="Tscrpt_reg_HTH_GntR"/>
</dbReference>
<evidence type="ECO:0000256" key="2">
    <source>
        <dbReference type="ARBA" id="ARBA00023125"/>
    </source>
</evidence>